<organism evidence="2 3">
    <name type="scientific">Pseudoleptotrichia goodfellowii</name>
    <dbReference type="NCBI Taxonomy" id="157692"/>
    <lineage>
        <taxon>Bacteria</taxon>
        <taxon>Fusobacteriati</taxon>
        <taxon>Fusobacteriota</taxon>
        <taxon>Fusobacteriia</taxon>
        <taxon>Fusobacteriales</taxon>
        <taxon>Leptotrichiaceae</taxon>
        <taxon>Pseudoleptotrichia</taxon>
    </lineage>
</organism>
<feature type="domain" description="N-acetyltransferase" evidence="1">
    <location>
        <begin position="1"/>
        <end position="82"/>
    </location>
</feature>
<name>A0A510J9V8_9FUSO</name>
<dbReference type="InterPro" id="IPR016181">
    <property type="entry name" value="Acyl_CoA_acyltransferase"/>
</dbReference>
<dbReference type="GO" id="GO:0016747">
    <property type="term" value="F:acyltransferase activity, transferring groups other than amino-acyl groups"/>
    <property type="evidence" value="ECO:0007669"/>
    <property type="project" value="InterPro"/>
</dbReference>
<evidence type="ECO:0000313" key="2">
    <source>
        <dbReference type="EMBL" id="BBM35934.1"/>
    </source>
</evidence>
<dbReference type="AlphaFoldDB" id="A0A510J9V8"/>
<evidence type="ECO:0000313" key="3">
    <source>
        <dbReference type="Proteomes" id="UP000321606"/>
    </source>
</evidence>
<evidence type="ECO:0000259" key="1">
    <source>
        <dbReference type="PROSITE" id="PS51186"/>
    </source>
</evidence>
<gene>
    <name evidence="2" type="ORF">JCM16774_0864</name>
</gene>
<dbReference type="STRING" id="714315.GCA_000516535_00856"/>
<dbReference type="CDD" id="cd04301">
    <property type="entry name" value="NAT_SF"/>
    <property type="match status" value="1"/>
</dbReference>
<dbReference type="Pfam" id="PF13673">
    <property type="entry name" value="Acetyltransf_10"/>
    <property type="match status" value="1"/>
</dbReference>
<dbReference type="InterPro" id="IPR000182">
    <property type="entry name" value="GNAT_dom"/>
</dbReference>
<dbReference type="PROSITE" id="PS51186">
    <property type="entry name" value="GNAT"/>
    <property type="match status" value="1"/>
</dbReference>
<dbReference type="KEGG" id="lgo:JCM16774_0864"/>
<protein>
    <submittedName>
        <fullName evidence="2">Acetyltransferase, GNAT family</fullName>
    </submittedName>
</protein>
<accession>A0A510J9V8</accession>
<dbReference type="EMBL" id="AP019822">
    <property type="protein sequence ID" value="BBM35934.1"/>
    <property type="molecule type" value="Genomic_DNA"/>
</dbReference>
<reference evidence="2 3" key="1">
    <citation type="submission" date="2019-07" db="EMBL/GenBank/DDBJ databases">
        <title>Complete Genome Sequence of Leptotrichia goodfellowii Strain JCM 16774.</title>
        <authorList>
            <person name="Watanabe S."/>
            <person name="Cui L."/>
        </authorList>
    </citation>
    <scope>NUCLEOTIDE SEQUENCE [LARGE SCALE GENOMIC DNA]</scope>
    <source>
        <strain evidence="2 3">JCM16774</strain>
    </source>
</reference>
<dbReference type="SUPFAM" id="SSF55729">
    <property type="entry name" value="Acyl-CoA N-acyltransferases (Nat)"/>
    <property type="match status" value="1"/>
</dbReference>
<dbReference type="Gene3D" id="3.40.630.30">
    <property type="match status" value="1"/>
</dbReference>
<proteinExistence type="predicted"/>
<sequence length="82" mass="9493">MDDYGHIDNETPSLAMSLFKEYRNLGIGTVLLNELLSELKIRGYLKVSLSVQKDNYAQKMYKKAGFKVIKENEEEYIMLAEL</sequence>
<keyword evidence="2" id="KW-0808">Transferase</keyword>
<dbReference type="Proteomes" id="UP000321606">
    <property type="component" value="Chromosome"/>
</dbReference>